<dbReference type="InterPro" id="IPR006747">
    <property type="entry name" value="DUF599"/>
</dbReference>
<reference evidence="2" key="2">
    <citation type="submission" date="2021-08" db="EMBL/GenBank/DDBJ databases">
        <authorList>
            <person name="Tani A."/>
            <person name="Ola A."/>
            <person name="Ogura Y."/>
            <person name="Katsura K."/>
            <person name="Hayashi T."/>
        </authorList>
    </citation>
    <scope>NUCLEOTIDE SEQUENCE</scope>
    <source>
        <strain evidence="2">JCM 32048</strain>
    </source>
</reference>
<proteinExistence type="predicted"/>
<dbReference type="EMBL" id="BPQJ01000486">
    <property type="protein sequence ID" value="GJD67087.1"/>
    <property type="molecule type" value="Genomic_DNA"/>
</dbReference>
<dbReference type="Proteomes" id="UP001055286">
    <property type="component" value="Unassembled WGS sequence"/>
</dbReference>
<keyword evidence="1" id="KW-0472">Membrane</keyword>
<protein>
    <submittedName>
        <fullName evidence="2">Uncharacterized protein</fullName>
    </submittedName>
</protein>
<sequence length="43" mass="5018">MANQTIWQLKDAVLAFVFVYAFFKFAWAYRLFNYAAILLGVVP</sequence>
<keyword evidence="1" id="KW-0812">Transmembrane</keyword>
<keyword evidence="3" id="KW-1185">Reference proteome</keyword>
<feature type="transmembrane region" description="Helical" evidence="1">
    <location>
        <begin position="12"/>
        <end position="32"/>
    </location>
</feature>
<accession>A0AA37M9I1</accession>
<evidence type="ECO:0000256" key="1">
    <source>
        <dbReference type="SAM" id="Phobius"/>
    </source>
</evidence>
<name>A0AA37M9I1_9HYPH</name>
<evidence type="ECO:0000313" key="3">
    <source>
        <dbReference type="Proteomes" id="UP001055286"/>
    </source>
</evidence>
<dbReference type="AlphaFoldDB" id="A0AA37M9I1"/>
<dbReference type="Pfam" id="PF04654">
    <property type="entry name" value="DUF599"/>
    <property type="match status" value="1"/>
</dbReference>
<gene>
    <name evidence="2" type="ORF">MPEAHAMD_7295</name>
</gene>
<comment type="caution">
    <text evidence="2">The sequence shown here is derived from an EMBL/GenBank/DDBJ whole genome shotgun (WGS) entry which is preliminary data.</text>
</comment>
<evidence type="ECO:0000313" key="2">
    <source>
        <dbReference type="EMBL" id="GJD67087.1"/>
    </source>
</evidence>
<reference evidence="2" key="1">
    <citation type="journal article" date="2016" name="Front. Microbiol.">
        <title>Genome Sequence of the Piezophilic, Mesophilic Sulfate-Reducing Bacterium Desulfovibrio indicus J2T.</title>
        <authorList>
            <person name="Cao J."/>
            <person name="Maignien L."/>
            <person name="Shao Z."/>
            <person name="Alain K."/>
            <person name="Jebbar M."/>
        </authorList>
    </citation>
    <scope>NUCLEOTIDE SEQUENCE</scope>
    <source>
        <strain evidence="2">JCM 32048</strain>
    </source>
</reference>
<keyword evidence="1" id="KW-1133">Transmembrane helix</keyword>
<organism evidence="2 3">
    <name type="scientific">Methylobacterium frigidaeris</name>
    <dbReference type="NCBI Taxonomy" id="2038277"/>
    <lineage>
        <taxon>Bacteria</taxon>
        <taxon>Pseudomonadati</taxon>
        <taxon>Pseudomonadota</taxon>
        <taxon>Alphaproteobacteria</taxon>
        <taxon>Hyphomicrobiales</taxon>
        <taxon>Methylobacteriaceae</taxon>
        <taxon>Methylobacterium</taxon>
    </lineage>
</organism>